<gene>
    <name evidence="1" type="ORF">Poly41_56070</name>
</gene>
<dbReference type="EMBL" id="SJPV01000012">
    <property type="protein sequence ID" value="TWU32629.1"/>
    <property type="molecule type" value="Genomic_DNA"/>
</dbReference>
<dbReference type="Proteomes" id="UP000319143">
    <property type="component" value="Unassembled WGS sequence"/>
</dbReference>
<evidence type="ECO:0000313" key="2">
    <source>
        <dbReference type="Proteomes" id="UP000319143"/>
    </source>
</evidence>
<dbReference type="AlphaFoldDB" id="A0A5C6DCG3"/>
<evidence type="ECO:0000313" key="1">
    <source>
        <dbReference type="EMBL" id="TWU32629.1"/>
    </source>
</evidence>
<keyword evidence="2" id="KW-1185">Reference proteome</keyword>
<dbReference type="RefSeq" id="WP_146530368.1">
    <property type="nucleotide sequence ID" value="NZ_SJPV01000012.1"/>
</dbReference>
<sequence>MILLFIVLFPLMWCGISLLIAFLSGWSRLAERYRHDARIECKFFYCQSGKIGGVDFNSCLTLGVSERGLLMSVLLPFRAGHPPLPIPWSDFHDVQEKRTPIFGFRSMTARLGIASMLLEELIRRAEELNIDCITTEASITAKPFFIA</sequence>
<accession>A0A5C6DCG3</accession>
<protein>
    <submittedName>
        <fullName evidence="1">Uncharacterized protein</fullName>
    </submittedName>
</protein>
<organism evidence="1 2">
    <name type="scientific">Novipirellula artificiosorum</name>
    <dbReference type="NCBI Taxonomy" id="2528016"/>
    <lineage>
        <taxon>Bacteria</taxon>
        <taxon>Pseudomonadati</taxon>
        <taxon>Planctomycetota</taxon>
        <taxon>Planctomycetia</taxon>
        <taxon>Pirellulales</taxon>
        <taxon>Pirellulaceae</taxon>
        <taxon>Novipirellula</taxon>
    </lineage>
</organism>
<proteinExistence type="predicted"/>
<comment type="caution">
    <text evidence="1">The sequence shown here is derived from an EMBL/GenBank/DDBJ whole genome shotgun (WGS) entry which is preliminary data.</text>
</comment>
<reference evidence="1 2" key="1">
    <citation type="submission" date="2019-02" db="EMBL/GenBank/DDBJ databases">
        <title>Deep-cultivation of Planctomycetes and their phenomic and genomic characterization uncovers novel biology.</title>
        <authorList>
            <person name="Wiegand S."/>
            <person name="Jogler M."/>
            <person name="Boedeker C."/>
            <person name="Pinto D."/>
            <person name="Vollmers J."/>
            <person name="Rivas-Marin E."/>
            <person name="Kohn T."/>
            <person name="Peeters S.H."/>
            <person name="Heuer A."/>
            <person name="Rast P."/>
            <person name="Oberbeckmann S."/>
            <person name="Bunk B."/>
            <person name="Jeske O."/>
            <person name="Meyerdierks A."/>
            <person name="Storesund J.E."/>
            <person name="Kallscheuer N."/>
            <person name="Luecker S."/>
            <person name="Lage O.M."/>
            <person name="Pohl T."/>
            <person name="Merkel B.J."/>
            <person name="Hornburger P."/>
            <person name="Mueller R.-W."/>
            <person name="Bruemmer F."/>
            <person name="Labrenz M."/>
            <person name="Spormann A.M."/>
            <person name="Op Den Camp H."/>
            <person name="Overmann J."/>
            <person name="Amann R."/>
            <person name="Jetten M.S.M."/>
            <person name="Mascher T."/>
            <person name="Medema M.H."/>
            <person name="Devos D.P."/>
            <person name="Kaster A.-K."/>
            <person name="Ovreas L."/>
            <person name="Rohde M."/>
            <person name="Galperin M.Y."/>
            <person name="Jogler C."/>
        </authorList>
    </citation>
    <scope>NUCLEOTIDE SEQUENCE [LARGE SCALE GENOMIC DNA]</scope>
    <source>
        <strain evidence="1 2">Poly41</strain>
    </source>
</reference>
<dbReference type="OrthoDB" id="7678662at2"/>
<name>A0A5C6DCG3_9BACT</name>